<evidence type="ECO:0000256" key="1">
    <source>
        <dbReference type="ARBA" id="ARBA00004496"/>
    </source>
</evidence>
<evidence type="ECO:0000313" key="9">
    <source>
        <dbReference type="Proteomes" id="UP000664545"/>
    </source>
</evidence>
<dbReference type="InterPro" id="IPR053924">
    <property type="entry name" value="RecX_HTH_2nd"/>
</dbReference>
<dbReference type="Gene3D" id="1.10.10.10">
    <property type="entry name" value="Winged helix-like DNA-binding domain superfamily/Winged helix DNA-binding domain"/>
    <property type="match status" value="2"/>
</dbReference>
<dbReference type="InterPro" id="IPR003783">
    <property type="entry name" value="Regulatory_RecX"/>
</dbReference>
<comment type="function">
    <text evidence="5">Modulates RecA activity.</text>
</comment>
<comment type="subcellular location">
    <subcellularLocation>
        <location evidence="1 5">Cytoplasm</location>
    </subcellularLocation>
</comment>
<organism evidence="8 9">
    <name type="scientific">Clostridium aminobutyricum</name>
    <dbReference type="NCBI Taxonomy" id="33953"/>
    <lineage>
        <taxon>Bacteria</taxon>
        <taxon>Bacillati</taxon>
        <taxon>Bacillota</taxon>
        <taxon>Clostridia</taxon>
        <taxon>Eubacteriales</taxon>
        <taxon>Clostridiaceae</taxon>
        <taxon>Clostridium</taxon>
    </lineage>
</organism>
<comment type="similarity">
    <text evidence="2 5">Belongs to the RecX family.</text>
</comment>
<dbReference type="Proteomes" id="UP000664545">
    <property type="component" value="Unassembled WGS sequence"/>
</dbReference>
<accession>A0A939IG87</accession>
<dbReference type="PANTHER" id="PTHR33602:SF1">
    <property type="entry name" value="REGULATORY PROTEIN RECX FAMILY PROTEIN"/>
    <property type="match status" value="1"/>
</dbReference>
<sequence>MDEDCVKKKKDAIDAALKYLAHRDRTCQEIRLHLSEKGYDKEEIEKAVTYLFDMKYLDDAAYVEKYMEYAVSKGKGRAKIKHELKEKGIDKDLLEDLLCSSESLTGQNERKRAYAEAVKILGNTKLKFSTDCDDDLDNDFNKKMLKYKEMQKVKAKVGRRLESLGYSRDVIFTTIEEIFSGNPQ</sequence>
<dbReference type="GO" id="GO:0006282">
    <property type="term" value="P:regulation of DNA repair"/>
    <property type="evidence" value="ECO:0007669"/>
    <property type="project" value="UniProtKB-UniRule"/>
</dbReference>
<dbReference type="PANTHER" id="PTHR33602">
    <property type="entry name" value="REGULATORY PROTEIN RECX FAMILY PROTEIN"/>
    <property type="match status" value="1"/>
</dbReference>
<reference evidence="8" key="1">
    <citation type="submission" date="2021-02" db="EMBL/GenBank/DDBJ databases">
        <title>Abyssanaerobacter marinus gen.nov., sp., nov, anaerobic bacterium isolated from the Onnuri vent field of Indian Ocean and suggestion of Mogibacteriaceae fam. nov., and proposal of reclassification of ambiguous this family's genus member.</title>
        <authorList>
            <person name="Kim Y.J."/>
            <person name="Yang J.-A."/>
        </authorList>
    </citation>
    <scope>NUCLEOTIDE SEQUENCE</scope>
    <source>
        <strain evidence="8">DSM 2634</strain>
    </source>
</reference>
<name>A0A939IG87_CLOAM</name>
<proteinExistence type="inferred from homology"/>
<dbReference type="AlphaFoldDB" id="A0A939IG87"/>
<keyword evidence="4 5" id="KW-0963">Cytoplasm</keyword>
<dbReference type="HAMAP" id="MF_01114">
    <property type="entry name" value="RecX"/>
    <property type="match status" value="1"/>
</dbReference>
<dbReference type="InterPro" id="IPR036388">
    <property type="entry name" value="WH-like_DNA-bd_sf"/>
</dbReference>
<gene>
    <name evidence="5" type="primary">recX</name>
    <name evidence="8" type="ORF">JYB65_05790</name>
</gene>
<dbReference type="Pfam" id="PF02631">
    <property type="entry name" value="RecX_HTH2"/>
    <property type="match status" value="1"/>
</dbReference>
<comment type="caution">
    <text evidence="8">The sequence shown here is derived from an EMBL/GenBank/DDBJ whole genome shotgun (WGS) entry which is preliminary data.</text>
</comment>
<evidence type="ECO:0000256" key="5">
    <source>
        <dbReference type="HAMAP-Rule" id="MF_01114"/>
    </source>
</evidence>
<dbReference type="Pfam" id="PF21982">
    <property type="entry name" value="RecX_HTH1"/>
    <property type="match status" value="1"/>
</dbReference>
<feature type="domain" description="RecX first three-helical" evidence="7">
    <location>
        <begin position="12"/>
        <end position="51"/>
    </location>
</feature>
<evidence type="ECO:0000256" key="2">
    <source>
        <dbReference type="ARBA" id="ARBA00009695"/>
    </source>
</evidence>
<dbReference type="EMBL" id="JAFJZZ010000001">
    <property type="protein sequence ID" value="MBN7772870.1"/>
    <property type="molecule type" value="Genomic_DNA"/>
</dbReference>
<protein>
    <recommendedName>
        <fullName evidence="3 5">Regulatory protein RecX</fullName>
    </recommendedName>
</protein>
<dbReference type="InterPro" id="IPR053926">
    <property type="entry name" value="RecX_HTH_1st"/>
</dbReference>
<dbReference type="RefSeq" id="WP_206581639.1">
    <property type="nucleotide sequence ID" value="NZ_JAFJZZ010000001.1"/>
</dbReference>
<keyword evidence="9" id="KW-1185">Reference proteome</keyword>
<feature type="domain" description="RecX second three-helical" evidence="6">
    <location>
        <begin position="58"/>
        <end position="97"/>
    </location>
</feature>
<evidence type="ECO:0000259" key="7">
    <source>
        <dbReference type="Pfam" id="PF21982"/>
    </source>
</evidence>
<evidence type="ECO:0000259" key="6">
    <source>
        <dbReference type="Pfam" id="PF02631"/>
    </source>
</evidence>
<evidence type="ECO:0000256" key="4">
    <source>
        <dbReference type="ARBA" id="ARBA00022490"/>
    </source>
</evidence>
<evidence type="ECO:0000256" key="3">
    <source>
        <dbReference type="ARBA" id="ARBA00018111"/>
    </source>
</evidence>
<evidence type="ECO:0000313" key="8">
    <source>
        <dbReference type="EMBL" id="MBN7772870.1"/>
    </source>
</evidence>
<dbReference type="GO" id="GO:0005737">
    <property type="term" value="C:cytoplasm"/>
    <property type="evidence" value="ECO:0007669"/>
    <property type="project" value="UniProtKB-SubCell"/>
</dbReference>